<accession>W7XIS8</accession>
<feature type="compositionally biased region" description="Polar residues" evidence="1">
    <location>
        <begin position="430"/>
        <end position="460"/>
    </location>
</feature>
<evidence type="ECO:0000259" key="2">
    <source>
        <dbReference type="PROSITE" id="PS50042"/>
    </source>
</evidence>
<dbReference type="SUPFAM" id="SSF51206">
    <property type="entry name" value="cAMP-binding domain-like"/>
    <property type="match status" value="1"/>
</dbReference>
<gene>
    <name evidence="3" type="ORF">TTHERM_000390049</name>
</gene>
<organism evidence="3 4">
    <name type="scientific">Tetrahymena thermophila (strain SB210)</name>
    <dbReference type="NCBI Taxonomy" id="312017"/>
    <lineage>
        <taxon>Eukaryota</taxon>
        <taxon>Sar</taxon>
        <taxon>Alveolata</taxon>
        <taxon>Ciliophora</taxon>
        <taxon>Intramacronucleata</taxon>
        <taxon>Oligohymenophorea</taxon>
        <taxon>Hymenostomatida</taxon>
        <taxon>Tetrahymenina</taxon>
        <taxon>Tetrahymenidae</taxon>
        <taxon>Tetrahymena</taxon>
    </lineage>
</organism>
<reference evidence="4" key="1">
    <citation type="journal article" date="2006" name="PLoS Biol.">
        <title>Macronuclear genome sequence of the ciliate Tetrahymena thermophila, a model eukaryote.</title>
        <authorList>
            <person name="Eisen J.A."/>
            <person name="Coyne R.S."/>
            <person name="Wu M."/>
            <person name="Wu D."/>
            <person name="Thiagarajan M."/>
            <person name="Wortman J.R."/>
            <person name="Badger J.H."/>
            <person name="Ren Q."/>
            <person name="Amedeo P."/>
            <person name="Jones K.M."/>
            <person name="Tallon L.J."/>
            <person name="Delcher A.L."/>
            <person name="Salzberg S.L."/>
            <person name="Silva J.C."/>
            <person name="Haas B.J."/>
            <person name="Majoros W.H."/>
            <person name="Farzad M."/>
            <person name="Carlton J.M."/>
            <person name="Smith R.K. Jr."/>
            <person name="Garg J."/>
            <person name="Pearlman R.E."/>
            <person name="Karrer K.M."/>
            <person name="Sun L."/>
            <person name="Manning G."/>
            <person name="Elde N.C."/>
            <person name="Turkewitz A.P."/>
            <person name="Asai D.J."/>
            <person name="Wilkes D.E."/>
            <person name="Wang Y."/>
            <person name="Cai H."/>
            <person name="Collins K."/>
            <person name="Stewart B.A."/>
            <person name="Lee S.R."/>
            <person name="Wilamowska K."/>
            <person name="Weinberg Z."/>
            <person name="Ruzzo W.L."/>
            <person name="Wloga D."/>
            <person name="Gaertig J."/>
            <person name="Frankel J."/>
            <person name="Tsao C.-C."/>
            <person name="Gorovsky M.A."/>
            <person name="Keeling P.J."/>
            <person name="Waller R.F."/>
            <person name="Patron N.J."/>
            <person name="Cherry J.M."/>
            <person name="Stover N.A."/>
            <person name="Krieger C.J."/>
            <person name="del Toro C."/>
            <person name="Ryder H.F."/>
            <person name="Williamson S.C."/>
            <person name="Barbeau R.A."/>
            <person name="Hamilton E.P."/>
            <person name="Orias E."/>
        </authorList>
    </citation>
    <scope>NUCLEOTIDE SEQUENCE [LARGE SCALE GENOMIC DNA]</scope>
    <source>
        <strain evidence="4">SB210</strain>
    </source>
</reference>
<dbReference type="InterPro" id="IPR000595">
    <property type="entry name" value="cNMP-bd_dom"/>
</dbReference>
<dbReference type="PROSITE" id="PS50042">
    <property type="entry name" value="CNMP_BINDING_3"/>
    <property type="match status" value="1"/>
</dbReference>
<dbReference type="AlphaFoldDB" id="W7XIS8"/>
<proteinExistence type="predicted"/>
<protein>
    <recommendedName>
        <fullName evidence="2">Cyclic nucleotide-binding domain-containing protein</fullName>
    </recommendedName>
</protein>
<keyword evidence="4" id="KW-1185">Reference proteome</keyword>
<dbReference type="Gene3D" id="2.60.120.10">
    <property type="entry name" value="Jelly Rolls"/>
    <property type="match status" value="1"/>
</dbReference>
<evidence type="ECO:0000313" key="4">
    <source>
        <dbReference type="Proteomes" id="UP000009168"/>
    </source>
</evidence>
<dbReference type="InParanoid" id="W7XIS8"/>
<dbReference type="RefSeq" id="XP_012653902.1">
    <property type="nucleotide sequence ID" value="XM_012798448.1"/>
</dbReference>
<dbReference type="InterPro" id="IPR014710">
    <property type="entry name" value="RmlC-like_jellyroll"/>
</dbReference>
<feature type="region of interest" description="Disordered" evidence="1">
    <location>
        <begin position="429"/>
        <end position="460"/>
    </location>
</feature>
<dbReference type="EMBL" id="GG662644">
    <property type="protein sequence ID" value="EWS73579.1"/>
    <property type="molecule type" value="Genomic_DNA"/>
</dbReference>
<feature type="region of interest" description="Disordered" evidence="1">
    <location>
        <begin position="352"/>
        <end position="374"/>
    </location>
</feature>
<feature type="domain" description="Cyclic nucleotide-binding" evidence="2">
    <location>
        <begin position="31"/>
        <end position="95"/>
    </location>
</feature>
<evidence type="ECO:0000313" key="3">
    <source>
        <dbReference type="EMBL" id="EWS73579.1"/>
    </source>
</evidence>
<dbReference type="KEGG" id="tet:TTHERM_000390049"/>
<dbReference type="GeneID" id="24438702"/>
<dbReference type="InterPro" id="IPR018490">
    <property type="entry name" value="cNMP-bd_dom_sf"/>
</dbReference>
<sequence length="832" mass="98089">MPNQKDYKLAQETDQERRLIKKCNKLRRYKLFQDCFNDQLKLLLKNISKFSLVKKQHLYLEGDSSEYVYLFQKGQITLKKNIIVNELELDDPWRENQKLLASRAFQQKNIELAEMNPYDILGIDEIFNSQQMDLERQFYENQNLQNLEGISEDNNNEKPNIIHNRYLSIVVSSDSATFKSIKKDFFLTFAQNNNLIKELYKRSEENQIWINQLVKNFQKVYSLKKQYMIQLKQGDRDLQLVHIENHLVEKQKKENDKQIFFLVRPEIQMYQRIKRVRAKSESESDKRLQKKYDELSKPVSIKQNSELHQKLIKLFTKKKKDANEKELRVNLYVNSSVKFYKDRDDQRRQTKYQSTGTFKNSHTLTPKKMTPTNKIKNSGMKTLKQFYSQFDQQHITENSFSQNCQNANTSRNNDNSLIQMYKNQERAYTPSLNGRLNLSTNKSPNHAQRPSSNMGKSQSHNTEYILCSDLIKEDQRFSTNLQQFEQLVRGSISCRKIDESDEDFTSALTKNDFSGNKNSKFSPNKSNSNLDIKSLLRNKKIKNILSQIYDTSSIYSKQQTEGNLTQLPAQINNITHHQLNSGIDGLNTRQYRTKSMNTDVIEINQKYNGDKNHFPPVSSVTEELQSSKLSSQIYNQSQNQKKNQVDKYIKISSQNLKIPLVSYDVEKKIEIKMRSQLIMKQLDIIKQKAMKEKRTNRSKDVVFNSISVTDIQKSIRDDSLERNQKMQSNLDKLLNYFDQQQLKQTRYQVDKSNQKHQEYQSVNNLSKECHEIQQSAKLPSENALRNSLKEQILIQPQSQLKIIEKFYPLNPMIPLTKFKQKQKHKEQPFSKS</sequence>
<evidence type="ECO:0000256" key="1">
    <source>
        <dbReference type="SAM" id="MobiDB-lite"/>
    </source>
</evidence>
<name>W7XIS8_TETTS</name>
<dbReference type="Proteomes" id="UP000009168">
    <property type="component" value="Unassembled WGS sequence"/>
</dbReference>